<protein>
    <submittedName>
        <fullName evidence="2">Uncharacterized protein</fullName>
    </submittedName>
</protein>
<feature type="region of interest" description="Disordered" evidence="1">
    <location>
        <begin position="54"/>
        <end position="86"/>
    </location>
</feature>
<dbReference type="Proteomes" id="UP000310158">
    <property type="component" value="Unassembled WGS sequence"/>
</dbReference>
<dbReference type="AlphaFoldDB" id="A0A4S4L3I4"/>
<evidence type="ECO:0000313" key="3">
    <source>
        <dbReference type="Proteomes" id="UP000310158"/>
    </source>
</evidence>
<evidence type="ECO:0000256" key="1">
    <source>
        <dbReference type="SAM" id="MobiDB-lite"/>
    </source>
</evidence>
<comment type="caution">
    <text evidence="2">The sequence shown here is derived from an EMBL/GenBank/DDBJ whole genome shotgun (WGS) entry which is preliminary data.</text>
</comment>
<gene>
    <name evidence="2" type="ORF">EW146_g9762</name>
</gene>
<organism evidence="2 3">
    <name type="scientific">Bondarzewia mesenterica</name>
    <dbReference type="NCBI Taxonomy" id="1095465"/>
    <lineage>
        <taxon>Eukaryota</taxon>
        <taxon>Fungi</taxon>
        <taxon>Dikarya</taxon>
        <taxon>Basidiomycota</taxon>
        <taxon>Agaricomycotina</taxon>
        <taxon>Agaricomycetes</taxon>
        <taxon>Russulales</taxon>
        <taxon>Bondarzewiaceae</taxon>
        <taxon>Bondarzewia</taxon>
    </lineage>
</organism>
<evidence type="ECO:0000313" key="2">
    <source>
        <dbReference type="EMBL" id="THH05956.1"/>
    </source>
</evidence>
<dbReference type="EMBL" id="SGPL01000938">
    <property type="protein sequence ID" value="THH05956.1"/>
    <property type="molecule type" value="Genomic_DNA"/>
</dbReference>
<feature type="region of interest" description="Disordered" evidence="1">
    <location>
        <begin position="159"/>
        <end position="220"/>
    </location>
</feature>
<accession>A0A4S4L3I4</accession>
<keyword evidence="3" id="KW-1185">Reference proteome</keyword>
<feature type="compositionally biased region" description="Polar residues" evidence="1">
    <location>
        <begin position="72"/>
        <end position="86"/>
    </location>
</feature>
<reference evidence="2 3" key="1">
    <citation type="submission" date="2019-02" db="EMBL/GenBank/DDBJ databases">
        <title>Genome sequencing of the rare red list fungi Bondarzewia mesenterica.</title>
        <authorList>
            <person name="Buettner E."/>
            <person name="Kellner H."/>
        </authorList>
    </citation>
    <scope>NUCLEOTIDE SEQUENCE [LARGE SCALE GENOMIC DNA]</scope>
    <source>
        <strain evidence="2 3">DSM 108281</strain>
    </source>
</reference>
<sequence length="220" mass="23245">MSTILEQGGLSIQISTTPGNMQQGIAAPNMRPNEFNILISFKIGAQACSTPSAQATVSSAPPQLVSRARQPSFDSSATESDSQASVFYHGTQSARVVDTDMRPLLISRVREPSPDSSATESDSQALPYYNGPAPAPSPVTQPTVPRNECRTQLSTVTKRALDASNPAVRHVRQKREGSSSGDAWPANRLRAGTSGNISVKGKAAVDNVDKNGGRAGQRNL</sequence>
<feature type="compositionally biased region" description="Polar residues" evidence="1">
    <location>
        <begin position="114"/>
        <end position="124"/>
    </location>
</feature>
<proteinExistence type="predicted"/>
<name>A0A4S4L3I4_9AGAM</name>
<feature type="region of interest" description="Disordered" evidence="1">
    <location>
        <begin position="108"/>
        <end position="146"/>
    </location>
</feature>